<sequence length="157" mass="17102">MEGGDIHDYVIEGFNLKLTCCQQHRGTIINRPDLFPVPTFVGGSGSSHIDVTVVFGRVPTHEWKLSEEFSGSDHKIIRVTSQDTNHEYPKRRQLRLTNFEKVREAATPDNSSAAAISAGFSDAVAANTPVMEGPNGVTHSPTVSVADEDEAFTNGFD</sequence>
<organism evidence="2 3">
    <name type="scientific">Perkinsus olseni</name>
    <name type="common">Perkinsus atlanticus</name>
    <dbReference type="NCBI Taxonomy" id="32597"/>
    <lineage>
        <taxon>Eukaryota</taxon>
        <taxon>Sar</taxon>
        <taxon>Alveolata</taxon>
        <taxon>Perkinsozoa</taxon>
        <taxon>Perkinsea</taxon>
        <taxon>Perkinsida</taxon>
        <taxon>Perkinsidae</taxon>
        <taxon>Perkinsus</taxon>
    </lineage>
</organism>
<protein>
    <submittedName>
        <fullName evidence="2">Uncharacterized protein</fullName>
    </submittedName>
</protein>
<dbReference type="EMBL" id="JABANO010021599">
    <property type="protein sequence ID" value="KAF4726544.1"/>
    <property type="molecule type" value="Genomic_DNA"/>
</dbReference>
<keyword evidence="3" id="KW-1185">Reference proteome</keyword>
<comment type="caution">
    <text evidence="2">The sequence shown here is derived from an EMBL/GenBank/DDBJ whole genome shotgun (WGS) entry which is preliminary data.</text>
</comment>
<evidence type="ECO:0000256" key="1">
    <source>
        <dbReference type="SAM" id="MobiDB-lite"/>
    </source>
</evidence>
<accession>A0A7J6S0P7</accession>
<dbReference type="AlphaFoldDB" id="A0A7J6S0P7"/>
<evidence type="ECO:0000313" key="3">
    <source>
        <dbReference type="Proteomes" id="UP000553632"/>
    </source>
</evidence>
<dbReference type="Proteomes" id="UP000553632">
    <property type="component" value="Unassembled WGS sequence"/>
</dbReference>
<proteinExistence type="predicted"/>
<gene>
    <name evidence="2" type="ORF">FOZ63_024683</name>
</gene>
<dbReference type="InterPro" id="IPR036691">
    <property type="entry name" value="Endo/exonu/phosph_ase_sf"/>
</dbReference>
<evidence type="ECO:0000313" key="2">
    <source>
        <dbReference type="EMBL" id="KAF4726544.1"/>
    </source>
</evidence>
<name>A0A7J6S0P7_PEROL</name>
<dbReference type="Gene3D" id="3.60.10.10">
    <property type="entry name" value="Endonuclease/exonuclease/phosphatase"/>
    <property type="match status" value="1"/>
</dbReference>
<reference evidence="2 3" key="1">
    <citation type="submission" date="2020-04" db="EMBL/GenBank/DDBJ databases">
        <title>Perkinsus olseni comparative genomics.</title>
        <authorList>
            <person name="Bogema D.R."/>
        </authorList>
    </citation>
    <scope>NUCLEOTIDE SEQUENCE [LARGE SCALE GENOMIC DNA]</scope>
    <source>
        <strain evidence="2 3">ATCC PRA-207</strain>
    </source>
</reference>
<feature type="region of interest" description="Disordered" evidence="1">
    <location>
        <begin position="131"/>
        <end position="157"/>
    </location>
</feature>